<proteinExistence type="predicted"/>
<name>F4KQE0_HALH1</name>
<dbReference type="PROSITE" id="PS51257">
    <property type="entry name" value="PROKAR_LIPOPROTEIN"/>
    <property type="match status" value="1"/>
</dbReference>
<accession>F4KQE0</accession>
<feature type="transmembrane region" description="Helical" evidence="1">
    <location>
        <begin position="12"/>
        <end position="33"/>
    </location>
</feature>
<reference evidence="2 3" key="1">
    <citation type="journal article" date="2011" name="Stand. Genomic Sci.">
        <title>Complete genome sequence of Haliscomenobacter hydrossis type strain (O).</title>
        <authorList>
            <consortium name="US DOE Joint Genome Institute (JGI-PGF)"/>
            <person name="Daligault H."/>
            <person name="Lapidus A."/>
            <person name="Zeytun A."/>
            <person name="Nolan M."/>
            <person name="Lucas S."/>
            <person name="Del Rio T.G."/>
            <person name="Tice H."/>
            <person name="Cheng J.F."/>
            <person name="Tapia R."/>
            <person name="Han C."/>
            <person name="Goodwin L."/>
            <person name="Pitluck S."/>
            <person name="Liolios K."/>
            <person name="Pagani I."/>
            <person name="Ivanova N."/>
            <person name="Huntemann M."/>
            <person name="Mavromatis K."/>
            <person name="Mikhailova N."/>
            <person name="Pati A."/>
            <person name="Chen A."/>
            <person name="Palaniappan K."/>
            <person name="Land M."/>
            <person name="Hauser L."/>
            <person name="Brambilla E.M."/>
            <person name="Rohde M."/>
            <person name="Verbarg S."/>
            <person name="Goker M."/>
            <person name="Bristow J."/>
            <person name="Eisen J.A."/>
            <person name="Markowitz V."/>
            <person name="Hugenholtz P."/>
            <person name="Kyrpides N.C."/>
            <person name="Klenk H.P."/>
            <person name="Woyke T."/>
        </authorList>
    </citation>
    <scope>NUCLEOTIDE SEQUENCE [LARGE SCALE GENOMIC DNA]</scope>
    <source>
        <strain evidence="3">ATCC 27775 / DSM 1100 / LMG 10767 / O</strain>
    </source>
</reference>
<dbReference type="RefSeq" id="WP_013763521.1">
    <property type="nucleotide sequence ID" value="NC_015510.1"/>
</dbReference>
<dbReference type="Proteomes" id="UP000008461">
    <property type="component" value="Chromosome"/>
</dbReference>
<evidence type="ECO:0000313" key="2">
    <source>
        <dbReference type="EMBL" id="AEE48966.1"/>
    </source>
</evidence>
<evidence type="ECO:0000256" key="1">
    <source>
        <dbReference type="SAM" id="Phobius"/>
    </source>
</evidence>
<keyword evidence="1" id="KW-0472">Membrane</keyword>
<reference key="2">
    <citation type="submission" date="2011-04" db="EMBL/GenBank/DDBJ databases">
        <title>Complete sequence of chromosome of Haliscomenobacter hydrossis DSM 1100.</title>
        <authorList>
            <consortium name="US DOE Joint Genome Institute (JGI-PGF)"/>
            <person name="Lucas S."/>
            <person name="Han J."/>
            <person name="Lapidus A."/>
            <person name="Bruce D."/>
            <person name="Goodwin L."/>
            <person name="Pitluck S."/>
            <person name="Peters L."/>
            <person name="Kyrpides N."/>
            <person name="Mavromatis K."/>
            <person name="Ivanova N."/>
            <person name="Ovchinnikova G."/>
            <person name="Pagani I."/>
            <person name="Daligault H."/>
            <person name="Detter J.C."/>
            <person name="Han C."/>
            <person name="Land M."/>
            <person name="Hauser L."/>
            <person name="Markowitz V."/>
            <person name="Cheng J.-F."/>
            <person name="Hugenholtz P."/>
            <person name="Woyke T."/>
            <person name="Wu D."/>
            <person name="Verbarg S."/>
            <person name="Frueling A."/>
            <person name="Brambilla E."/>
            <person name="Klenk H.-P."/>
            <person name="Eisen J.A."/>
        </authorList>
    </citation>
    <scope>NUCLEOTIDE SEQUENCE</scope>
    <source>
        <strain>DSM 1100</strain>
    </source>
</reference>
<organism evidence="2 3">
    <name type="scientific">Haliscomenobacter hydrossis (strain ATCC 27775 / DSM 1100 / LMG 10767 / O)</name>
    <dbReference type="NCBI Taxonomy" id="760192"/>
    <lineage>
        <taxon>Bacteria</taxon>
        <taxon>Pseudomonadati</taxon>
        <taxon>Bacteroidota</taxon>
        <taxon>Saprospiria</taxon>
        <taxon>Saprospirales</taxon>
        <taxon>Haliscomenobacteraceae</taxon>
        <taxon>Haliscomenobacter</taxon>
    </lineage>
</organism>
<protein>
    <submittedName>
        <fullName evidence="2">Uncharacterized protein</fullName>
    </submittedName>
</protein>
<evidence type="ECO:0000313" key="3">
    <source>
        <dbReference type="Proteomes" id="UP000008461"/>
    </source>
</evidence>
<dbReference type="AlphaFoldDB" id="F4KQE0"/>
<dbReference type="HOGENOM" id="CLU_3118448_0_0_10"/>
<keyword evidence="1" id="KW-0812">Transmembrane</keyword>
<keyword evidence="3" id="KW-1185">Reference proteome</keyword>
<dbReference type="KEGG" id="hhy:Halhy_1067"/>
<dbReference type="EMBL" id="CP002691">
    <property type="protein sequence ID" value="AEE48966.1"/>
    <property type="molecule type" value="Genomic_DNA"/>
</dbReference>
<dbReference type="STRING" id="760192.Halhy_1067"/>
<keyword evidence="1" id="KW-1133">Transmembrane helix</keyword>
<gene>
    <name evidence="2" type="ordered locus">Halhy_1067</name>
</gene>
<sequence length="50" mass="5713">MKSATLEILCMLGTYLMIAAISCYSVILFAHFLQTFFSAMRIWLLSEIGY</sequence>